<accession>A0A2H5FKN1</accession>
<dbReference type="EMBL" id="CP025491">
    <property type="protein sequence ID" value="AUH72082.1"/>
    <property type="molecule type" value="Genomic_DNA"/>
</dbReference>
<proteinExistence type="predicted"/>
<reference evidence="1 2" key="1">
    <citation type="submission" date="2017-12" db="EMBL/GenBank/DDBJ databases">
        <title>Legionella sainthelensi LA01-117, whole genome sequence of a clinical isolate from New Zealand.</title>
        <authorList>
            <person name="Cree S.L."/>
            <person name="Slow S."/>
            <person name="Kennedy M.A."/>
            <person name="Murdoch D.R."/>
            <person name="Biggs P.J."/>
            <person name="Anderson T."/>
        </authorList>
    </citation>
    <scope>NUCLEOTIDE SEQUENCE [LARGE SCALE GENOMIC DNA]</scope>
    <source>
        <strain evidence="1 2">LA01-117</strain>
    </source>
</reference>
<name>A0A2H5FKN1_9GAMM</name>
<protein>
    <submittedName>
        <fullName evidence="1">Uncharacterized protein</fullName>
    </submittedName>
</protein>
<dbReference type="InterPro" id="IPR029068">
    <property type="entry name" value="Glyas_Bleomycin-R_OHBP_Dase"/>
</dbReference>
<evidence type="ECO:0000313" key="2">
    <source>
        <dbReference type="Proteomes" id="UP000234343"/>
    </source>
</evidence>
<organism evidence="1 2">
    <name type="scientific">Legionella sainthelensi</name>
    <dbReference type="NCBI Taxonomy" id="28087"/>
    <lineage>
        <taxon>Bacteria</taxon>
        <taxon>Pseudomonadati</taxon>
        <taxon>Pseudomonadota</taxon>
        <taxon>Gammaproteobacteria</taxon>
        <taxon>Legionellales</taxon>
        <taxon>Legionellaceae</taxon>
        <taxon>Legionella</taxon>
    </lineage>
</organism>
<dbReference type="SUPFAM" id="SSF54593">
    <property type="entry name" value="Glyoxalase/Bleomycin resistance protein/Dihydroxybiphenyl dioxygenase"/>
    <property type="match status" value="1"/>
</dbReference>
<keyword evidence="2" id="KW-1185">Reference proteome</keyword>
<sequence length="131" mass="15089">MMITNELSYEYHHMGIPTSTPMPNEKYSSTFKMYTTDGNNPFRIQWHRFEEGCPLHPLIQSTPHIAFKVNSIDEAIAGRTVLLEPYYPFDGFRVAMVEIDGAPVEFIETALTEEEIWGNSHKGSMIYPEQE</sequence>
<evidence type="ECO:0000313" key="1">
    <source>
        <dbReference type="EMBL" id="AUH72082.1"/>
    </source>
</evidence>
<dbReference type="AlphaFoldDB" id="A0A2H5FKN1"/>
<gene>
    <name evidence="1" type="ORF">CAB17_08425</name>
</gene>
<dbReference type="KEGG" id="lsh:CAB17_08425"/>
<dbReference type="Proteomes" id="UP000234343">
    <property type="component" value="Chromosome"/>
</dbReference>